<dbReference type="InterPro" id="IPR018060">
    <property type="entry name" value="HTH_AraC"/>
</dbReference>
<dbReference type="Pfam" id="PF12833">
    <property type="entry name" value="HTH_18"/>
    <property type="match status" value="1"/>
</dbReference>
<feature type="domain" description="HTH araC/xylS-type" evidence="4">
    <location>
        <begin position="215"/>
        <end position="316"/>
    </location>
</feature>
<reference evidence="5" key="2">
    <citation type="submission" date="2023-01" db="EMBL/GenBank/DDBJ databases">
        <authorList>
            <person name="Sun Q."/>
            <person name="Evtushenko L."/>
        </authorList>
    </citation>
    <scope>NUCLEOTIDE SEQUENCE</scope>
    <source>
        <strain evidence="5">VKM Ac-1246</strain>
    </source>
</reference>
<dbReference type="PANTHER" id="PTHR46796:SF12">
    <property type="entry name" value="HTH-TYPE DNA-BINDING TRANSCRIPTIONAL ACTIVATOR EUTR"/>
    <property type="match status" value="1"/>
</dbReference>
<evidence type="ECO:0000313" key="5">
    <source>
        <dbReference type="EMBL" id="GLJ69004.1"/>
    </source>
</evidence>
<dbReference type="SMART" id="SM00342">
    <property type="entry name" value="HTH_ARAC"/>
    <property type="match status" value="1"/>
</dbReference>
<dbReference type="Pfam" id="PF14525">
    <property type="entry name" value="AraC_binding_2"/>
    <property type="match status" value="1"/>
</dbReference>
<evidence type="ECO:0000256" key="1">
    <source>
        <dbReference type="ARBA" id="ARBA00023015"/>
    </source>
</evidence>
<dbReference type="PANTHER" id="PTHR46796">
    <property type="entry name" value="HTH-TYPE TRANSCRIPTIONAL ACTIVATOR RHAS-RELATED"/>
    <property type="match status" value="1"/>
</dbReference>
<keyword evidence="2" id="KW-0238">DNA-binding</keyword>
<keyword evidence="1" id="KW-0805">Transcription regulation</keyword>
<evidence type="ECO:0000256" key="2">
    <source>
        <dbReference type="ARBA" id="ARBA00023125"/>
    </source>
</evidence>
<sequence length="316" mass="35028">MWTTGEPDEATSVLANVYAPHQLTVRDKENFAFSFHALRSRELTVGLNRFATDIHIKVPPPSLFYTLCYAPVGEVETISGRSTMVASPAAATILHPDATWHFNHWRPGSSLLCVRIDRAMLEDELTMLTGRPVTEPVEFAGPVDLREDVGQDLARIMQTLWSPDGRPSAIAAMHPLVADRTAQLLRSTLLVGCRHNYSELLESEHTRAGAPQAVRLVLDAIEEDPMQVLSATDAARIAHMSIRAVEKAFARHVGVSPVRFSRQVRLARARTDLVSGDPEVETVMSVARRWGFGHAGRFASLYTERYGEMPSVTLKH</sequence>
<keyword evidence="6" id="KW-1185">Reference proteome</keyword>
<name>A0ABQ5SYU2_9ACTN</name>
<dbReference type="InterPro" id="IPR035418">
    <property type="entry name" value="AraC-bd_2"/>
</dbReference>
<evidence type="ECO:0000256" key="3">
    <source>
        <dbReference type="ARBA" id="ARBA00023163"/>
    </source>
</evidence>
<gene>
    <name evidence="5" type="ORF">GCM10017579_30400</name>
</gene>
<comment type="caution">
    <text evidence="5">The sequence shown here is derived from an EMBL/GenBank/DDBJ whole genome shotgun (WGS) entry which is preliminary data.</text>
</comment>
<dbReference type="Proteomes" id="UP001142292">
    <property type="component" value="Unassembled WGS sequence"/>
</dbReference>
<protein>
    <submittedName>
        <fullName evidence="5">AraC family transcriptional regulator</fullName>
    </submittedName>
</protein>
<organism evidence="5 6">
    <name type="scientific">Nocardioides luteus</name>
    <dbReference type="NCBI Taxonomy" id="1844"/>
    <lineage>
        <taxon>Bacteria</taxon>
        <taxon>Bacillati</taxon>
        <taxon>Actinomycetota</taxon>
        <taxon>Actinomycetes</taxon>
        <taxon>Propionibacteriales</taxon>
        <taxon>Nocardioidaceae</taxon>
        <taxon>Nocardioides</taxon>
    </lineage>
</organism>
<proteinExistence type="predicted"/>
<dbReference type="EMBL" id="BSEL01000005">
    <property type="protein sequence ID" value="GLJ69004.1"/>
    <property type="molecule type" value="Genomic_DNA"/>
</dbReference>
<dbReference type="RefSeq" id="WP_229787393.1">
    <property type="nucleotide sequence ID" value="NZ_BMRK01000003.1"/>
</dbReference>
<dbReference type="Gene3D" id="1.10.10.60">
    <property type="entry name" value="Homeodomain-like"/>
    <property type="match status" value="1"/>
</dbReference>
<accession>A0ABQ5SYU2</accession>
<reference evidence="5" key="1">
    <citation type="journal article" date="2014" name="Int. J. Syst. Evol. Microbiol.">
        <title>Complete genome of a new Firmicutes species belonging to the dominant human colonic microbiota ('Ruminococcus bicirculans') reveals two chromosomes and a selective capacity to utilize plant glucans.</title>
        <authorList>
            <consortium name="NISC Comparative Sequencing Program"/>
            <person name="Wegmann U."/>
            <person name="Louis P."/>
            <person name="Goesmann A."/>
            <person name="Henrissat B."/>
            <person name="Duncan S.H."/>
            <person name="Flint H.J."/>
        </authorList>
    </citation>
    <scope>NUCLEOTIDE SEQUENCE</scope>
    <source>
        <strain evidence="5">VKM Ac-1246</strain>
    </source>
</reference>
<evidence type="ECO:0000313" key="6">
    <source>
        <dbReference type="Proteomes" id="UP001142292"/>
    </source>
</evidence>
<keyword evidence="3" id="KW-0804">Transcription</keyword>
<dbReference type="PROSITE" id="PS01124">
    <property type="entry name" value="HTH_ARAC_FAMILY_2"/>
    <property type="match status" value="1"/>
</dbReference>
<dbReference type="InterPro" id="IPR050204">
    <property type="entry name" value="AraC_XylS_family_regulators"/>
</dbReference>
<evidence type="ECO:0000259" key="4">
    <source>
        <dbReference type="PROSITE" id="PS01124"/>
    </source>
</evidence>